<dbReference type="STRING" id="1817813.A2008_11835"/>
<keyword evidence="1" id="KW-0732">Signal</keyword>
<evidence type="ECO:0000313" key="3">
    <source>
        <dbReference type="Proteomes" id="UP000178735"/>
    </source>
</evidence>
<feature type="signal peptide" evidence="1">
    <location>
        <begin position="1"/>
        <end position="25"/>
    </location>
</feature>
<evidence type="ECO:0000256" key="1">
    <source>
        <dbReference type="SAM" id="SignalP"/>
    </source>
</evidence>
<dbReference type="EMBL" id="MGFH01000035">
    <property type="protein sequence ID" value="OGM07898.1"/>
    <property type="molecule type" value="Genomic_DNA"/>
</dbReference>
<comment type="caution">
    <text evidence="2">The sequence shown here is derived from an EMBL/GenBank/DDBJ whole genome shotgun (WGS) entry which is preliminary data.</text>
</comment>
<protein>
    <submittedName>
        <fullName evidence="2">Uncharacterized protein</fullName>
    </submittedName>
</protein>
<name>A0A1F7X0J3_9BACT</name>
<dbReference type="Proteomes" id="UP000178735">
    <property type="component" value="Unassembled WGS sequence"/>
</dbReference>
<reference evidence="2 3" key="1">
    <citation type="journal article" date="2016" name="Nat. Commun.">
        <title>Thousands of microbial genomes shed light on interconnected biogeochemical processes in an aquifer system.</title>
        <authorList>
            <person name="Anantharaman K."/>
            <person name="Brown C.T."/>
            <person name="Hug L.A."/>
            <person name="Sharon I."/>
            <person name="Castelle C.J."/>
            <person name="Probst A.J."/>
            <person name="Thomas B.C."/>
            <person name="Singh A."/>
            <person name="Wilkins M.J."/>
            <person name="Karaoz U."/>
            <person name="Brodie E.L."/>
            <person name="Williams K.H."/>
            <person name="Hubbard S.S."/>
            <person name="Banfield J.F."/>
        </authorList>
    </citation>
    <scope>NUCLEOTIDE SEQUENCE [LARGE SCALE GENOMIC DNA]</scope>
</reference>
<accession>A0A1F7X0J3</accession>
<gene>
    <name evidence="2" type="ORF">A2008_11835</name>
</gene>
<sequence>MRKNNFLVLTVAVFIILFSALSSYASDNNDYADYEKMRQIWSIEENDQIAEPAGADASKAESASGDIVLNAAADDEGAVTRSSSTRASGPILYYCVVPKSKITNFEAFCKKHDAPIMIYRAFNQLIFLRKLGVIVTTDKAKQHFISQLRKNYHAKPLKNVALKVKIHVHSVMHMVSIKKEDFMTGDFGGCDAVLAAMLKNPYGHNSTMLKTIGRNFPGLLDKVTVKAKQWWGFGKKRKILFNPTVTIEMQALNMNGRNRNVTLFHKQFNFKTIKHASNYNWSK</sequence>
<evidence type="ECO:0000313" key="2">
    <source>
        <dbReference type="EMBL" id="OGM07898.1"/>
    </source>
</evidence>
<dbReference type="AlphaFoldDB" id="A0A1F7X0J3"/>
<proteinExistence type="predicted"/>
<feature type="chain" id="PRO_5009533670" evidence="1">
    <location>
        <begin position="26"/>
        <end position="283"/>
    </location>
</feature>
<organism evidence="2 3">
    <name type="scientific">Candidatus Wallbacteria bacterium GWC2_49_35</name>
    <dbReference type="NCBI Taxonomy" id="1817813"/>
    <lineage>
        <taxon>Bacteria</taxon>
        <taxon>Candidatus Walliibacteriota</taxon>
    </lineage>
</organism>